<evidence type="ECO:0000313" key="3">
    <source>
        <dbReference type="Proteomes" id="UP000244336"/>
    </source>
</evidence>
<dbReference type="AlphaFoldDB" id="A0A2T7D406"/>
<organism evidence="2 3">
    <name type="scientific">Panicum hallii var. hallii</name>
    <dbReference type="NCBI Taxonomy" id="1504633"/>
    <lineage>
        <taxon>Eukaryota</taxon>
        <taxon>Viridiplantae</taxon>
        <taxon>Streptophyta</taxon>
        <taxon>Embryophyta</taxon>
        <taxon>Tracheophyta</taxon>
        <taxon>Spermatophyta</taxon>
        <taxon>Magnoliopsida</taxon>
        <taxon>Liliopsida</taxon>
        <taxon>Poales</taxon>
        <taxon>Poaceae</taxon>
        <taxon>PACMAD clade</taxon>
        <taxon>Panicoideae</taxon>
        <taxon>Panicodae</taxon>
        <taxon>Paniceae</taxon>
        <taxon>Panicinae</taxon>
        <taxon>Panicum</taxon>
        <taxon>Panicum sect. Panicum</taxon>
    </lineage>
</organism>
<sequence length="149" mass="15534">MPSTFTSASACLPAPLVSPPPAVPCHALVRHRQDSLHPSAPPASPASHATSLADAPVPTHVYPAPPQDVKRPGIPMPPAARLALCSTVVSRDQRSRAPLPLQSERLVLCLTQPGAPAHDNQVAARRTSHEQIVAASCAADSVHHDAFPS</sequence>
<evidence type="ECO:0000256" key="1">
    <source>
        <dbReference type="SAM" id="MobiDB-lite"/>
    </source>
</evidence>
<protein>
    <submittedName>
        <fullName evidence="2">Uncharacterized protein</fullName>
    </submittedName>
</protein>
<keyword evidence="3" id="KW-1185">Reference proteome</keyword>
<dbReference type="Gramene" id="PUZ50282">
    <property type="protein sequence ID" value="PUZ50282"/>
    <property type="gene ID" value="GQ55_6G046500"/>
</dbReference>
<accession>A0A2T7D406</accession>
<dbReference type="Proteomes" id="UP000244336">
    <property type="component" value="Chromosome 6"/>
</dbReference>
<reference evidence="2 3" key="1">
    <citation type="submission" date="2018-04" db="EMBL/GenBank/DDBJ databases">
        <title>WGS assembly of Panicum hallii var. hallii HAL2.</title>
        <authorList>
            <person name="Lovell J."/>
            <person name="Jenkins J."/>
            <person name="Lowry D."/>
            <person name="Mamidi S."/>
            <person name="Sreedasyam A."/>
            <person name="Weng X."/>
            <person name="Barry K."/>
            <person name="Bonette J."/>
            <person name="Campitelli B."/>
            <person name="Daum C."/>
            <person name="Gordon S."/>
            <person name="Gould B."/>
            <person name="Lipzen A."/>
            <person name="MacQueen A."/>
            <person name="Palacio-Mejia J."/>
            <person name="Plott C."/>
            <person name="Shakirov E."/>
            <person name="Shu S."/>
            <person name="Yoshinaga Y."/>
            <person name="Zane M."/>
            <person name="Rokhsar D."/>
            <person name="Grimwood J."/>
            <person name="Schmutz J."/>
            <person name="Juenger T."/>
        </authorList>
    </citation>
    <scope>NUCLEOTIDE SEQUENCE [LARGE SCALE GENOMIC DNA]</scope>
    <source>
        <strain evidence="3">cv. HAL2</strain>
    </source>
</reference>
<proteinExistence type="predicted"/>
<name>A0A2T7D406_9POAL</name>
<gene>
    <name evidence="2" type="ORF">GQ55_6G046500</name>
</gene>
<feature type="region of interest" description="Disordered" evidence="1">
    <location>
        <begin position="33"/>
        <end position="75"/>
    </location>
</feature>
<evidence type="ECO:0000313" key="2">
    <source>
        <dbReference type="EMBL" id="PUZ50282.1"/>
    </source>
</evidence>
<dbReference type="EMBL" id="CM009754">
    <property type="protein sequence ID" value="PUZ50282.1"/>
    <property type="molecule type" value="Genomic_DNA"/>
</dbReference>